<keyword evidence="3 6" id="KW-0808">Transferase</keyword>
<organism evidence="7 8">
    <name type="scientific">Zostera marina</name>
    <name type="common">Eelgrass</name>
    <dbReference type="NCBI Taxonomy" id="29655"/>
    <lineage>
        <taxon>Eukaryota</taxon>
        <taxon>Viridiplantae</taxon>
        <taxon>Streptophyta</taxon>
        <taxon>Embryophyta</taxon>
        <taxon>Tracheophyta</taxon>
        <taxon>Spermatophyta</taxon>
        <taxon>Magnoliopsida</taxon>
        <taxon>Liliopsida</taxon>
        <taxon>Zosteraceae</taxon>
        <taxon>Zostera</taxon>
    </lineage>
</organism>
<sequence length="149" mass="16520">MADCAGSPNQIPSPISLKIMISGAPASGKGTQCELISKQYGVVHISVGDLLRAEVEAQTENGKQALNQMEKGMLVSDEIVIKMVRERLAQQDVKQNGWLLDGCPRSSTQSTSLDEYNIRPDIFLLFRKRVSSEESWGEDSIRRRIKSII</sequence>
<reference evidence="8" key="1">
    <citation type="journal article" date="2016" name="Nature">
        <title>The genome of the seagrass Zostera marina reveals angiosperm adaptation to the sea.</title>
        <authorList>
            <person name="Olsen J.L."/>
            <person name="Rouze P."/>
            <person name="Verhelst B."/>
            <person name="Lin Y.-C."/>
            <person name="Bayer T."/>
            <person name="Collen J."/>
            <person name="Dattolo E."/>
            <person name="De Paoli E."/>
            <person name="Dittami S."/>
            <person name="Maumus F."/>
            <person name="Michel G."/>
            <person name="Kersting A."/>
            <person name="Lauritano C."/>
            <person name="Lohaus R."/>
            <person name="Toepel M."/>
            <person name="Tonon T."/>
            <person name="Vanneste K."/>
            <person name="Amirebrahimi M."/>
            <person name="Brakel J."/>
            <person name="Bostroem C."/>
            <person name="Chovatia M."/>
            <person name="Grimwood J."/>
            <person name="Jenkins J.W."/>
            <person name="Jueterbock A."/>
            <person name="Mraz A."/>
            <person name="Stam W.T."/>
            <person name="Tice H."/>
            <person name="Bornberg-Bauer E."/>
            <person name="Green P.J."/>
            <person name="Pearson G.A."/>
            <person name="Procaccini G."/>
            <person name="Duarte C.M."/>
            <person name="Schmutz J."/>
            <person name="Reusch T.B.H."/>
            <person name="Van de Peer Y."/>
        </authorList>
    </citation>
    <scope>NUCLEOTIDE SEQUENCE [LARGE SCALE GENOMIC DNA]</scope>
    <source>
        <strain evidence="8">cv. Finnish</strain>
    </source>
</reference>
<protein>
    <recommendedName>
        <fullName evidence="2">adenylate kinase</fullName>
        <ecNumber evidence="2">2.7.4.3</ecNumber>
    </recommendedName>
</protein>
<dbReference type="OMA" id="YRCVHIS"/>
<dbReference type="Proteomes" id="UP000036987">
    <property type="component" value="Unassembled WGS sequence"/>
</dbReference>
<dbReference type="GO" id="GO:0005737">
    <property type="term" value="C:cytoplasm"/>
    <property type="evidence" value="ECO:0000318"/>
    <property type="project" value="GO_Central"/>
</dbReference>
<dbReference type="AlphaFoldDB" id="A0A0K9PWG5"/>
<evidence type="ECO:0000313" key="8">
    <source>
        <dbReference type="Proteomes" id="UP000036987"/>
    </source>
</evidence>
<keyword evidence="5 6" id="KW-0418">Kinase</keyword>
<evidence type="ECO:0000256" key="5">
    <source>
        <dbReference type="ARBA" id="ARBA00022777"/>
    </source>
</evidence>
<accession>A0A0K9PWG5</accession>
<dbReference type="STRING" id="29655.A0A0K9PWG5"/>
<keyword evidence="4" id="KW-0547">Nucleotide-binding</keyword>
<dbReference type="InterPro" id="IPR027417">
    <property type="entry name" value="P-loop_NTPase"/>
</dbReference>
<dbReference type="EMBL" id="LFYR01000624">
    <property type="protein sequence ID" value="KMZ72592.1"/>
    <property type="molecule type" value="Genomic_DNA"/>
</dbReference>
<evidence type="ECO:0000256" key="6">
    <source>
        <dbReference type="RuleBase" id="RU003330"/>
    </source>
</evidence>
<evidence type="ECO:0000256" key="2">
    <source>
        <dbReference type="ARBA" id="ARBA00012955"/>
    </source>
</evidence>
<dbReference type="Gene3D" id="3.40.50.300">
    <property type="entry name" value="P-loop containing nucleotide triphosphate hydrolases"/>
    <property type="match status" value="1"/>
</dbReference>
<keyword evidence="8" id="KW-1185">Reference proteome</keyword>
<dbReference type="PANTHER" id="PTHR23359">
    <property type="entry name" value="NUCLEOTIDE KINASE"/>
    <property type="match status" value="1"/>
</dbReference>
<evidence type="ECO:0000256" key="4">
    <source>
        <dbReference type="ARBA" id="ARBA00022741"/>
    </source>
</evidence>
<evidence type="ECO:0000256" key="1">
    <source>
        <dbReference type="ARBA" id="ARBA00007220"/>
    </source>
</evidence>
<evidence type="ECO:0000313" key="7">
    <source>
        <dbReference type="EMBL" id="KMZ72592.1"/>
    </source>
</evidence>
<evidence type="ECO:0000256" key="3">
    <source>
        <dbReference type="ARBA" id="ARBA00022679"/>
    </source>
</evidence>
<dbReference type="HAMAP" id="MF_00235">
    <property type="entry name" value="Adenylate_kinase_Adk"/>
    <property type="match status" value="1"/>
</dbReference>
<name>A0A0K9PWG5_ZOSMR</name>
<gene>
    <name evidence="7" type="ORF">ZOSMA_161G00420</name>
</gene>
<dbReference type="InterPro" id="IPR000850">
    <property type="entry name" value="Adenylat/UMP-CMP_kin"/>
</dbReference>
<proteinExistence type="inferred from homology"/>
<dbReference type="SUPFAM" id="SSF52540">
    <property type="entry name" value="P-loop containing nucleoside triphosphate hydrolases"/>
    <property type="match status" value="1"/>
</dbReference>
<comment type="similarity">
    <text evidence="1 6">Belongs to the adenylate kinase family.</text>
</comment>
<dbReference type="PRINTS" id="PR00094">
    <property type="entry name" value="ADENYLTKNASE"/>
</dbReference>
<dbReference type="CDD" id="cd01428">
    <property type="entry name" value="ADK"/>
    <property type="match status" value="1"/>
</dbReference>
<dbReference type="EC" id="2.7.4.3" evidence="2"/>
<comment type="caution">
    <text evidence="7">The sequence shown here is derived from an EMBL/GenBank/DDBJ whole genome shotgun (WGS) entry which is preliminary data.</text>
</comment>
<dbReference type="GO" id="GO:0004017">
    <property type="term" value="F:AMP kinase activity"/>
    <property type="evidence" value="ECO:0000318"/>
    <property type="project" value="GO_Central"/>
</dbReference>
<dbReference type="Pfam" id="PF00406">
    <property type="entry name" value="ADK"/>
    <property type="match status" value="1"/>
</dbReference>
<dbReference type="OrthoDB" id="439792at2759"/>
<dbReference type="GO" id="GO:0005524">
    <property type="term" value="F:ATP binding"/>
    <property type="evidence" value="ECO:0007669"/>
    <property type="project" value="InterPro"/>
</dbReference>